<dbReference type="EMBL" id="JADIKD010000009">
    <property type="protein sequence ID" value="MFK2917406.1"/>
    <property type="molecule type" value="Genomic_DNA"/>
</dbReference>
<dbReference type="NCBIfam" id="TIGR01509">
    <property type="entry name" value="HAD-SF-IA-v3"/>
    <property type="match status" value="1"/>
</dbReference>
<sequence>MIRTIFFDYDGVLTTDKSGLLTTFRYLSEASGIALSTINDAFNPHIGGLLLGRASHAEIWRHAMGGEMDMGLLARAFESTPLNRRMFSLAQKLKVNYSIGIITDNSKDRMDHLRKYQELDSLFSPIVVSAEVGGGKRENGIFLHAASCAGVAPDESIFIDNSEANLVVARAVGMHTVFHDDDRNDIGALMKELALLGAHVGDDMDIHPSGDGKDVLSGRMPASA</sequence>
<reference evidence="1 2" key="1">
    <citation type="submission" date="2020-10" db="EMBL/GenBank/DDBJ databases">
        <title>Phylogeny of dyella-like bacteria.</title>
        <authorList>
            <person name="Fu J."/>
        </authorList>
    </citation>
    <scope>NUCLEOTIDE SEQUENCE [LARGE SCALE GENOMIC DNA]</scope>
    <source>
        <strain evidence="1 2">BB4</strain>
    </source>
</reference>
<gene>
    <name evidence="1" type="ORF">ISS97_09030</name>
</gene>
<dbReference type="Gene3D" id="3.40.50.1000">
    <property type="entry name" value="HAD superfamily/HAD-like"/>
    <property type="match status" value="1"/>
</dbReference>
<dbReference type="SFLD" id="SFLDS00003">
    <property type="entry name" value="Haloacid_Dehalogenase"/>
    <property type="match status" value="1"/>
</dbReference>
<keyword evidence="1" id="KW-0378">Hydrolase</keyword>
<dbReference type="InterPro" id="IPR006439">
    <property type="entry name" value="HAD-SF_hydro_IA"/>
</dbReference>
<protein>
    <submittedName>
        <fullName evidence="1">HAD-IA family hydrolase</fullName>
    </submittedName>
</protein>
<name>A0ABW8K5I2_9GAMM</name>
<evidence type="ECO:0000313" key="2">
    <source>
        <dbReference type="Proteomes" id="UP001620408"/>
    </source>
</evidence>
<dbReference type="SFLD" id="SFLDG01129">
    <property type="entry name" value="C1.5:_HAD__Beta-PGM__Phosphata"/>
    <property type="match status" value="1"/>
</dbReference>
<organism evidence="1 2">
    <name type="scientific">Dyella koreensis</name>
    <dbReference type="NCBI Taxonomy" id="311235"/>
    <lineage>
        <taxon>Bacteria</taxon>
        <taxon>Pseudomonadati</taxon>
        <taxon>Pseudomonadota</taxon>
        <taxon>Gammaproteobacteria</taxon>
        <taxon>Lysobacterales</taxon>
        <taxon>Rhodanobacteraceae</taxon>
        <taxon>Dyella</taxon>
    </lineage>
</organism>
<dbReference type="InterPro" id="IPR036412">
    <property type="entry name" value="HAD-like_sf"/>
</dbReference>
<dbReference type="PANTHER" id="PTHR43611">
    <property type="entry name" value="ALPHA-D-GLUCOSE 1-PHOSPHATE PHOSPHATASE"/>
    <property type="match status" value="1"/>
</dbReference>
<evidence type="ECO:0000313" key="1">
    <source>
        <dbReference type="EMBL" id="MFK2917406.1"/>
    </source>
</evidence>
<keyword evidence="2" id="KW-1185">Reference proteome</keyword>
<dbReference type="Proteomes" id="UP001620408">
    <property type="component" value="Unassembled WGS sequence"/>
</dbReference>
<dbReference type="NCBIfam" id="TIGR01549">
    <property type="entry name" value="HAD-SF-IA-v1"/>
    <property type="match status" value="1"/>
</dbReference>
<dbReference type="RefSeq" id="WP_379985149.1">
    <property type="nucleotide sequence ID" value="NZ_JADIKD010000009.1"/>
</dbReference>
<dbReference type="Pfam" id="PF00702">
    <property type="entry name" value="Hydrolase"/>
    <property type="match status" value="1"/>
</dbReference>
<dbReference type="PANTHER" id="PTHR43611:SF3">
    <property type="entry name" value="FLAVIN MONONUCLEOTIDE HYDROLASE 1, CHLOROPLATIC"/>
    <property type="match status" value="1"/>
</dbReference>
<proteinExistence type="predicted"/>
<dbReference type="GO" id="GO:0016787">
    <property type="term" value="F:hydrolase activity"/>
    <property type="evidence" value="ECO:0007669"/>
    <property type="project" value="UniProtKB-KW"/>
</dbReference>
<dbReference type="InterPro" id="IPR023214">
    <property type="entry name" value="HAD_sf"/>
</dbReference>
<accession>A0ABW8K5I2</accession>
<dbReference type="SUPFAM" id="SSF56784">
    <property type="entry name" value="HAD-like"/>
    <property type="match status" value="1"/>
</dbReference>
<comment type="caution">
    <text evidence="1">The sequence shown here is derived from an EMBL/GenBank/DDBJ whole genome shotgun (WGS) entry which is preliminary data.</text>
</comment>